<protein>
    <submittedName>
        <fullName evidence="2">Beta family protein</fullName>
    </submittedName>
</protein>
<reference evidence="2 3" key="1">
    <citation type="submission" date="2024-04" db="EMBL/GenBank/DDBJ databases">
        <title>Polymorphospora sp. isolated from Baiyangdian Lake in Xiong'an New Area.</title>
        <authorList>
            <person name="Zhang X."/>
            <person name="Liu J."/>
        </authorList>
    </citation>
    <scope>NUCLEOTIDE SEQUENCE [LARGE SCALE GENOMIC DNA]</scope>
    <source>
        <strain evidence="2 3">2-325</strain>
    </source>
</reference>
<name>A0ABV5CL70_9ACTN</name>
<keyword evidence="3" id="KW-1185">Reference proteome</keyword>
<feature type="non-terminal residue" evidence="2">
    <location>
        <position position="388"/>
    </location>
</feature>
<feature type="compositionally biased region" description="Low complexity" evidence="1">
    <location>
        <begin position="376"/>
        <end position="388"/>
    </location>
</feature>
<evidence type="ECO:0000313" key="2">
    <source>
        <dbReference type="EMBL" id="MFB6392509.1"/>
    </source>
</evidence>
<evidence type="ECO:0000313" key="3">
    <source>
        <dbReference type="Proteomes" id="UP001582793"/>
    </source>
</evidence>
<sequence length="388" mass="42948">MTGFVDLDRPQETVYRPILRARRGELDALGHLDAGWIPSVTPILVVQSTAKGPVQDAYDFFRSAGDRLPHGLRIGVDLADLPEPDGGLSYPARDLAEYLAGWGIPMLPVLRVTDSARRLTAYGDAARMHDRRAILRLRPDEAPGPATATRACDRVWRRTGLLPERCDLVIDLGSLTYRGDLPDAEHTVRRVLGWAIGERWRSVTVAAGAMPPTLSHLPRNVATRLPRWEAELWRRIRHLPVGFGDHGVTAPQPGPGDHPSRPLPTMRYTTPDAWWIYRWARHGGGRPDDRFYDLCGRLTSSPHWAGAALSWGDREIARRARRTPGPGTPTSWIAWATSHHLAHVLSELTRTGPEPDDDPPGSGPPRPDRDLRRSPARPAGRAAPPAGR</sequence>
<proteinExistence type="predicted"/>
<organism evidence="2 3">
    <name type="scientific">Polymorphospora lycopeni</name>
    <dbReference type="NCBI Taxonomy" id="3140240"/>
    <lineage>
        <taxon>Bacteria</taxon>
        <taxon>Bacillati</taxon>
        <taxon>Actinomycetota</taxon>
        <taxon>Actinomycetes</taxon>
        <taxon>Micromonosporales</taxon>
        <taxon>Micromonosporaceae</taxon>
        <taxon>Polymorphospora</taxon>
    </lineage>
</organism>
<accession>A0ABV5CL70</accession>
<feature type="region of interest" description="Disordered" evidence="1">
    <location>
        <begin position="347"/>
        <end position="388"/>
    </location>
</feature>
<gene>
    <name evidence="2" type="ORF">AAFH96_05255</name>
</gene>
<dbReference type="Pfam" id="PF14350">
    <property type="entry name" value="Beta_protein"/>
    <property type="match status" value="1"/>
</dbReference>
<dbReference type="EMBL" id="JBCGDC010000010">
    <property type="protein sequence ID" value="MFB6392509.1"/>
    <property type="molecule type" value="Genomic_DNA"/>
</dbReference>
<dbReference type="InterPro" id="IPR025683">
    <property type="entry name" value="Protein_beta"/>
</dbReference>
<dbReference type="Proteomes" id="UP001582793">
    <property type="component" value="Unassembled WGS sequence"/>
</dbReference>
<comment type="caution">
    <text evidence="2">The sequence shown here is derived from an EMBL/GenBank/DDBJ whole genome shotgun (WGS) entry which is preliminary data.</text>
</comment>
<dbReference type="RefSeq" id="WP_375733241.1">
    <property type="nucleotide sequence ID" value="NZ_JBCGDC010000010.1"/>
</dbReference>
<evidence type="ECO:0000256" key="1">
    <source>
        <dbReference type="SAM" id="MobiDB-lite"/>
    </source>
</evidence>